<dbReference type="AlphaFoldDB" id="A0A0E9TAU7"/>
<reference evidence="1" key="1">
    <citation type="submission" date="2014-11" db="EMBL/GenBank/DDBJ databases">
        <authorList>
            <person name="Amaro Gonzalez C."/>
        </authorList>
    </citation>
    <scope>NUCLEOTIDE SEQUENCE</scope>
</reference>
<reference evidence="1" key="2">
    <citation type="journal article" date="2015" name="Fish Shellfish Immunol.">
        <title>Early steps in the European eel (Anguilla anguilla)-Vibrio vulnificus interaction in the gills: Role of the RtxA13 toxin.</title>
        <authorList>
            <person name="Callol A."/>
            <person name="Pajuelo D."/>
            <person name="Ebbesson L."/>
            <person name="Teles M."/>
            <person name="MacKenzie S."/>
            <person name="Amaro C."/>
        </authorList>
    </citation>
    <scope>NUCLEOTIDE SEQUENCE</scope>
</reference>
<sequence length="66" mass="7604">MLFMLSAKKGADGKLEHSKAIRTELYSHQSYFLDTETKTLPSRRLWLQSLFFGVFFCTSLDDHVGC</sequence>
<name>A0A0E9TAU7_ANGAN</name>
<accession>A0A0E9TAU7</accession>
<protein>
    <submittedName>
        <fullName evidence="1">Uncharacterized protein</fullName>
    </submittedName>
</protein>
<proteinExistence type="predicted"/>
<organism evidence="1">
    <name type="scientific">Anguilla anguilla</name>
    <name type="common">European freshwater eel</name>
    <name type="synonym">Muraena anguilla</name>
    <dbReference type="NCBI Taxonomy" id="7936"/>
    <lineage>
        <taxon>Eukaryota</taxon>
        <taxon>Metazoa</taxon>
        <taxon>Chordata</taxon>
        <taxon>Craniata</taxon>
        <taxon>Vertebrata</taxon>
        <taxon>Euteleostomi</taxon>
        <taxon>Actinopterygii</taxon>
        <taxon>Neopterygii</taxon>
        <taxon>Teleostei</taxon>
        <taxon>Anguilliformes</taxon>
        <taxon>Anguillidae</taxon>
        <taxon>Anguilla</taxon>
    </lineage>
</organism>
<dbReference type="EMBL" id="GBXM01058542">
    <property type="protein sequence ID" value="JAH50035.1"/>
    <property type="molecule type" value="Transcribed_RNA"/>
</dbReference>
<evidence type="ECO:0000313" key="1">
    <source>
        <dbReference type="EMBL" id="JAH50035.1"/>
    </source>
</evidence>